<name>A0A143Y9D0_9LACT</name>
<dbReference type="InterPro" id="IPR012312">
    <property type="entry name" value="Hemerythrin-like"/>
</dbReference>
<dbReference type="Pfam" id="PF01814">
    <property type="entry name" value="Hemerythrin"/>
    <property type="match status" value="1"/>
</dbReference>
<evidence type="ECO:0008006" key="8">
    <source>
        <dbReference type="Google" id="ProtNLM"/>
    </source>
</evidence>
<evidence type="ECO:0000259" key="2">
    <source>
        <dbReference type="Pfam" id="PF04282"/>
    </source>
</evidence>
<evidence type="ECO:0000313" key="4">
    <source>
        <dbReference type="EMBL" id="CZQ85100.1"/>
    </source>
</evidence>
<dbReference type="Gene3D" id="1.20.120.520">
    <property type="entry name" value="nmb1532 protein domain like"/>
    <property type="match status" value="1"/>
</dbReference>
<feature type="domain" description="Hemerythrin-like" evidence="1">
    <location>
        <begin position="189"/>
        <end position="316"/>
    </location>
</feature>
<organism evidence="4 6">
    <name type="scientific">Trichococcus ilyis</name>
    <dbReference type="NCBI Taxonomy" id="640938"/>
    <lineage>
        <taxon>Bacteria</taxon>
        <taxon>Bacillati</taxon>
        <taxon>Bacillota</taxon>
        <taxon>Bacilli</taxon>
        <taxon>Lactobacillales</taxon>
        <taxon>Carnobacteriaceae</taxon>
        <taxon>Trichococcus</taxon>
    </lineage>
</organism>
<dbReference type="GO" id="GO:0005886">
    <property type="term" value="C:plasma membrane"/>
    <property type="evidence" value="ECO:0007669"/>
    <property type="project" value="TreeGrafter"/>
</dbReference>
<feature type="domain" description="DUF438" evidence="2">
    <location>
        <begin position="110"/>
        <end position="175"/>
    </location>
</feature>
<dbReference type="Proteomes" id="UP000076878">
    <property type="component" value="Unassembled WGS sequence"/>
</dbReference>
<dbReference type="SUPFAM" id="SSF140683">
    <property type="entry name" value="SP0561-like"/>
    <property type="match status" value="1"/>
</dbReference>
<dbReference type="AlphaFoldDB" id="A0A143Y9D0"/>
<sequence>MKEISLNDTVYNLVKQYPEIREVIISLGFEPLRSDKMLNTAGRIMTIGKALKRNDVPEATFAETLAKNGFSVKELPASPAVPAETEAAAPAVGGSARMGSKEFQERQDILQSLILRLHDGEDWDKVQADFKKHFTGVSAYEISVMEQGLMGKGIEAEDIQRLCNVHASLFGGSIEAVYTTSAEQQHAGHPIQVLKLENLAIENTLEKVSKLLDVYLETKEPELKKGIQNQLALLGEFDKHYARKEYAIFPIMESKGITAPPEVMWGVDDEIRSMFKAFKALLQNEEFETIPKAFSDLKYEMKEMITKEEDILLPMITDIFNEDHWLQIAKESEEIGYCIVKPEAKWVPERSLPENVSRETKEFENDSYINFQTGHLTPHQLEKMLNNIPLELTFVDADNIVRYYNDNGEEKFFKRTSSAIGRDVLNCHPPKSLPIVTKLLADLKSGAKESESMWFRAMGKFILVTYRAVRDDDGSYMGTLEYVQDIQPFIDLDGEKRTLS</sequence>
<dbReference type="PANTHER" id="PTHR39966">
    <property type="entry name" value="BLL2471 PROTEIN-RELATED"/>
    <property type="match status" value="1"/>
</dbReference>
<evidence type="ECO:0000313" key="5">
    <source>
        <dbReference type="EMBL" id="SEJ58968.1"/>
    </source>
</evidence>
<reference evidence="5 7" key="2">
    <citation type="submission" date="2016-10" db="EMBL/GenBank/DDBJ databases">
        <authorList>
            <person name="Varghese N."/>
            <person name="Submissions S."/>
        </authorList>
    </citation>
    <scope>NUCLEOTIDE SEQUENCE [LARGE SCALE GENOMIC DNA]</scope>
    <source>
        <strain evidence="5 7">DSM 22150</strain>
    </source>
</reference>
<evidence type="ECO:0000259" key="1">
    <source>
        <dbReference type="Pfam" id="PF01814"/>
    </source>
</evidence>
<evidence type="ECO:0000313" key="7">
    <source>
        <dbReference type="Proteomes" id="UP000199280"/>
    </source>
</evidence>
<proteinExistence type="predicted"/>
<accession>A0A143Y9D0</accession>
<dbReference type="STRING" id="640938.TR210_427"/>
<dbReference type="Proteomes" id="UP000199280">
    <property type="component" value="Unassembled WGS sequence"/>
</dbReference>
<dbReference type="EMBL" id="FNYT01000018">
    <property type="protein sequence ID" value="SEJ58968.1"/>
    <property type="molecule type" value="Genomic_DNA"/>
</dbReference>
<dbReference type="PANTHER" id="PTHR39966:SF3">
    <property type="entry name" value="DUF438 DOMAIN-CONTAINING PROTEIN"/>
    <property type="match status" value="1"/>
</dbReference>
<keyword evidence="7" id="KW-1185">Reference proteome</keyword>
<dbReference type="Gene3D" id="1.10.3910.10">
    <property type="entry name" value="SP0561-like"/>
    <property type="match status" value="1"/>
</dbReference>
<dbReference type="Pfam" id="PF13596">
    <property type="entry name" value="PAS_10"/>
    <property type="match status" value="1"/>
</dbReference>
<dbReference type="EMBL" id="FJNB01000002">
    <property type="protein sequence ID" value="CZQ85100.1"/>
    <property type="molecule type" value="Genomic_DNA"/>
</dbReference>
<evidence type="ECO:0000313" key="6">
    <source>
        <dbReference type="Proteomes" id="UP000076878"/>
    </source>
</evidence>
<dbReference type="InterPro" id="IPR015077">
    <property type="entry name" value="DUF1858"/>
</dbReference>
<evidence type="ECO:0000259" key="3">
    <source>
        <dbReference type="Pfam" id="PF08984"/>
    </source>
</evidence>
<feature type="domain" description="DUF1858" evidence="3">
    <location>
        <begin position="4"/>
        <end position="61"/>
    </location>
</feature>
<dbReference type="SUPFAM" id="SSF55785">
    <property type="entry name" value="PYP-like sensor domain (PAS domain)"/>
    <property type="match status" value="1"/>
</dbReference>
<dbReference type="InterPro" id="IPR038062">
    <property type="entry name" value="ScdA-like_N_sf"/>
</dbReference>
<gene>
    <name evidence="5" type="ORF">SAMN05216375_11846</name>
    <name evidence="4" type="ORF">TR210_427</name>
</gene>
<dbReference type="InterPro" id="IPR035965">
    <property type="entry name" value="PAS-like_dom_sf"/>
</dbReference>
<dbReference type="InterPro" id="IPR007380">
    <property type="entry name" value="DUF438"/>
</dbReference>
<dbReference type="RefSeq" id="WP_162268596.1">
    <property type="nucleotide sequence ID" value="NZ_FJNB01000002.1"/>
</dbReference>
<protein>
    <recommendedName>
        <fullName evidence="8">Hemerythrin-like domain-containing protein</fullName>
    </recommendedName>
</protein>
<reference evidence="4 6" key="1">
    <citation type="submission" date="2016-02" db="EMBL/GenBank/DDBJ databases">
        <authorList>
            <person name="Wen L."/>
            <person name="He K."/>
            <person name="Yang H."/>
        </authorList>
    </citation>
    <scope>NUCLEOTIDE SEQUENCE [LARGE SCALE GENOMIC DNA]</scope>
    <source>
        <strain evidence="4">Trichococcus_R210</strain>
    </source>
</reference>
<dbReference type="Pfam" id="PF04282">
    <property type="entry name" value="DUF438"/>
    <property type="match status" value="1"/>
</dbReference>
<dbReference type="Pfam" id="PF08984">
    <property type="entry name" value="DUF1858"/>
    <property type="match status" value="1"/>
</dbReference>